<name>A0A438C457_VITVI</name>
<sequence>MYPLMTTIYHSFSSNSTHSEKLDSISPKLHAAVTKHGFESNLPIMNSILDMYCRCSCFSEANRYFYEMNQRDLITWNTLIAGYERSNPTETSRNLLTGLPENIGRLSRLIHLDFHQNIVVASSFKNNVLSLLPAEIGALSLLGTLDLHSNQIHGRIIRRGLDGNLALSNALIDMYSKCGNIANSHQVFWGMSRRDLVSWTTMMIGYETHGYGEEVVELFDKMEIYGCEVDLLGRAGKVEEAYELIESMPFKPDECVWGPFLGACKAHRFPNSRKLAAHRILDLRPNMAGTYVMLSNIYAADGGPQNRGDISSSGKFDWAYEGIKPGVALLSTHVSIPDWPSWNQSSVFEGQSGVDTCHHGIKQKSFWLLFEGEKPAAWGGDSFGLEVKVERISGRYFWEESFSATEEEEISIEIAFSLAENGGLLLARGIESSRGGARRGDILSGAVKLTARGIAGGGDFWRRGGGFELKRLLRTREQRPPGFSRGSKEGNVMCMNGYFMKEAFLFNGDPGIVGIYSGFTSFSIPEALKQVTGSITARDSWAYAANMVGFRWHGLERIIRYVWEMWEYRGNLLKSGIWLNKFTFSGVPSACTDHAAEELGESSQLAAVGIFVSTVDPLKELPFVIANTVLSILVVDYPVDKVSCYVLDDGSSMLTFEALSETSEFARKWVLFCKKYGYLALDRIDFKWPGSCSIDSIVMVVGLRTVIAETKLEQKVDDPNGVMLDEDCQILIPEPPSQYPPYLSSTSVIIPPYPTSFPTCSIYHPRPVSYTLHGP</sequence>
<dbReference type="InterPro" id="IPR002885">
    <property type="entry name" value="PPR_rpt"/>
</dbReference>
<dbReference type="GO" id="GO:0003723">
    <property type="term" value="F:RNA binding"/>
    <property type="evidence" value="ECO:0007669"/>
    <property type="project" value="InterPro"/>
</dbReference>
<keyword evidence="7" id="KW-0472">Membrane</keyword>
<evidence type="ECO:0000256" key="7">
    <source>
        <dbReference type="ARBA" id="ARBA00023136"/>
    </source>
</evidence>
<dbReference type="Gene3D" id="1.25.40.10">
    <property type="entry name" value="Tetratricopeptide repeat domain"/>
    <property type="match status" value="3"/>
</dbReference>
<dbReference type="InterPro" id="IPR011990">
    <property type="entry name" value="TPR-like_helical_dom_sf"/>
</dbReference>
<evidence type="ECO:0000256" key="3">
    <source>
        <dbReference type="ARBA" id="ARBA00022679"/>
    </source>
</evidence>
<dbReference type="InterPro" id="IPR005150">
    <property type="entry name" value="Cellulose_synth"/>
</dbReference>
<evidence type="ECO:0000256" key="8">
    <source>
        <dbReference type="ARBA" id="ARBA00061659"/>
    </source>
</evidence>
<keyword evidence="4" id="KW-0812">Transmembrane</keyword>
<dbReference type="GO" id="GO:0030244">
    <property type="term" value="P:cellulose biosynthetic process"/>
    <property type="evidence" value="ECO:0007669"/>
    <property type="project" value="InterPro"/>
</dbReference>
<feature type="repeat" description="PPR" evidence="10">
    <location>
        <begin position="195"/>
        <end position="229"/>
    </location>
</feature>
<keyword evidence="3" id="KW-0808">Transferase</keyword>
<dbReference type="PANTHER" id="PTHR47926">
    <property type="entry name" value="PENTATRICOPEPTIDE REPEAT-CONTAINING PROTEIN"/>
    <property type="match status" value="1"/>
</dbReference>
<keyword evidence="6" id="KW-1133">Transmembrane helix</keyword>
<gene>
    <name evidence="11" type="primary">PCMP-E64_16</name>
    <name evidence="11" type="ORF">CK203_112666</name>
</gene>
<proteinExistence type="inferred from homology"/>
<evidence type="ECO:0000256" key="10">
    <source>
        <dbReference type="PROSITE-ProRule" id="PRU00708"/>
    </source>
</evidence>
<accession>A0A438C457</accession>
<feature type="binding site" evidence="9">
    <location>
        <position position="613"/>
    </location>
    <ligand>
        <name>UDP-alpha-D-glucose</name>
        <dbReference type="ChEBI" id="CHEBI:58885"/>
    </ligand>
</feature>
<evidence type="ECO:0000256" key="5">
    <source>
        <dbReference type="ARBA" id="ARBA00022737"/>
    </source>
</evidence>
<reference evidence="11 12" key="1">
    <citation type="journal article" date="2018" name="PLoS Genet.">
        <title>Population sequencing reveals clonal diversity and ancestral inbreeding in the grapevine cultivar Chardonnay.</title>
        <authorList>
            <person name="Roach M.J."/>
            <person name="Johnson D.L."/>
            <person name="Bohlmann J."/>
            <person name="van Vuuren H.J."/>
            <person name="Jones S.J."/>
            <person name="Pretorius I.S."/>
            <person name="Schmidt S.A."/>
            <person name="Borneman A.R."/>
        </authorList>
    </citation>
    <scope>NUCLEOTIDE SEQUENCE [LARGE SCALE GENOMIC DNA]</scope>
    <source>
        <strain evidence="12">cv. Chardonnay</strain>
        <tissue evidence="11">Leaf</tissue>
    </source>
</reference>
<feature type="binding site" evidence="9">
    <location>
        <position position="619"/>
    </location>
    <ligand>
        <name>UDP-alpha-D-glucose</name>
        <dbReference type="ChEBI" id="CHEBI:58885"/>
    </ligand>
</feature>
<feature type="repeat" description="PPR" evidence="10">
    <location>
        <begin position="41"/>
        <end position="75"/>
    </location>
</feature>
<evidence type="ECO:0000256" key="9">
    <source>
        <dbReference type="PIRSR" id="PIRSR605150-2"/>
    </source>
</evidence>
<dbReference type="PANTHER" id="PTHR47926:SF448">
    <property type="entry name" value="PENTACOTRIPEPTIDE-REPEAT REGION OF PRORP DOMAIN-CONTAINING PROTEIN"/>
    <property type="match status" value="1"/>
</dbReference>
<feature type="binding site" evidence="9">
    <location>
        <position position="620"/>
    </location>
    <ligand>
        <name>UDP-alpha-D-glucose</name>
        <dbReference type="ChEBI" id="CHEBI:58885"/>
    </ligand>
</feature>
<dbReference type="GO" id="GO:0016760">
    <property type="term" value="F:cellulose synthase (UDP-forming) activity"/>
    <property type="evidence" value="ECO:0007669"/>
    <property type="project" value="InterPro"/>
</dbReference>
<dbReference type="SUPFAM" id="SSF52058">
    <property type="entry name" value="L domain-like"/>
    <property type="match status" value="1"/>
</dbReference>
<evidence type="ECO:0000313" key="12">
    <source>
        <dbReference type="Proteomes" id="UP000288805"/>
    </source>
</evidence>
<feature type="binding site" evidence="9">
    <location>
        <position position="649"/>
    </location>
    <ligand>
        <name>UDP-alpha-D-glucose</name>
        <dbReference type="ChEBI" id="CHEBI:58885"/>
    </ligand>
</feature>
<organism evidence="11 12">
    <name type="scientific">Vitis vinifera</name>
    <name type="common">Grape</name>
    <dbReference type="NCBI Taxonomy" id="29760"/>
    <lineage>
        <taxon>Eukaryota</taxon>
        <taxon>Viridiplantae</taxon>
        <taxon>Streptophyta</taxon>
        <taxon>Embryophyta</taxon>
        <taxon>Tracheophyta</taxon>
        <taxon>Spermatophyta</taxon>
        <taxon>Magnoliopsida</taxon>
        <taxon>eudicotyledons</taxon>
        <taxon>Gunneridae</taxon>
        <taxon>Pentapetalae</taxon>
        <taxon>rosids</taxon>
        <taxon>Vitales</taxon>
        <taxon>Vitaceae</taxon>
        <taxon>Viteae</taxon>
        <taxon>Vitis</taxon>
    </lineage>
</organism>
<dbReference type="InterPro" id="IPR046960">
    <property type="entry name" value="PPR_At4g14850-like_plant"/>
</dbReference>
<comment type="subcellular location">
    <subcellularLocation>
        <location evidence="1">Endomembrane system</location>
    </subcellularLocation>
</comment>
<comment type="caution">
    <text evidence="11">The sequence shown here is derived from an EMBL/GenBank/DDBJ whole genome shotgun (WGS) entry which is preliminary data.</text>
</comment>
<dbReference type="GO" id="GO:0016020">
    <property type="term" value="C:membrane"/>
    <property type="evidence" value="ECO:0007669"/>
    <property type="project" value="InterPro"/>
</dbReference>
<evidence type="ECO:0000256" key="4">
    <source>
        <dbReference type="ARBA" id="ARBA00022692"/>
    </source>
</evidence>
<evidence type="ECO:0000256" key="6">
    <source>
        <dbReference type="ARBA" id="ARBA00022989"/>
    </source>
</evidence>
<dbReference type="AlphaFoldDB" id="A0A438C457"/>
<dbReference type="GO" id="GO:0009451">
    <property type="term" value="P:RNA modification"/>
    <property type="evidence" value="ECO:0007669"/>
    <property type="project" value="InterPro"/>
</dbReference>
<keyword evidence="2" id="KW-0328">Glycosyltransferase</keyword>
<dbReference type="Proteomes" id="UP000288805">
    <property type="component" value="Unassembled WGS sequence"/>
</dbReference>
<keyword evidence="5" id="KW-0677">Repeat</keyword>
<dbReference type="GO" id="GO:0005739">
    <property type="term" value="C:mitochondrion"/>
    <property type="evidence" value="ECO:0007669"/>
    <property type="project" value="UniProtKB-ARBA"/>
</dbReference>
<evidence type="ECO:0000313" key="11">
    <source>
        <dbReference type="EMBL" id="RVW18015.1"/>
    </source>
</evidence>
<dbReference type="PROSITE" id="PS51375">
    <property type="entry name" value="PPR"/>
    <property type="match status" value="2"/>
</dbReference>
<comment type="similarity">
    <text evidence="8">Belongs to the PPR family. PCMP-E subfamily.</text>
</comment>
<dbReference type="GO" id="GO:0012505">
    <property type="term" value="C:endomembrane system"/>
    <property type="evidence" value="ECO:0007669"/>
    <property type="project" value="UniProtKB-SubCell"/>
</dbReference>
<dbReference type="Pfam" id="PF01535">
    <property type="entry name" value="PPR"/>
    <property type="match status" value="4"/>
</dbReference>
<dbReference type="Pfam" id="PF03552">
    <property type="entry name" value="Cellulose_synt"/>
    <property type="match status" value="1"/>
</dbReference>
<dbReference type="FunFam" id="1.25.40.10:FF:000205">
    <property type="entry name" value="Pentatricopeptide repeat-containing protein, mitochondrial"/>
    <property type="match status" value="1"/>
</dbReference>
<evidence type="ECO:0000256" key="1">
    <source>
        <dbReference type="ARBA" id="ARBA00004308"/>
    </source>
</evidence>
<dbReference type="EMBL" id="QGNW01002560">
    <property type="protein sequence ID" value="RVW18015.1"/>
    <property type="molecule type" value="Genomic_DNA"/>
</dbReference>
<dbReference type="NCBIfam" id="TIGR00756">
    <property type="entry name" value="PPR"/>
    <property type="match status" value="1"/>
</dbReference>
<protein>
    <submittedName>
        <fullName evidence="11">Putative pentatricopeptide repeat-containing protein</fullName>
    </submittedName>
</protein>
<evidence type="ECO:0000256" key="2">
    <source>
        <dbReference type="ARBA" id="ARBA00022676"/>
    </source>
</evidence>